<dbReference type="PROSITE" id="PS51222">
    <property type="entry name" value="DCD"/>
    <property type="match status" value="2"/>
</dbReference>
<dbReference type="PANTHER" id="PTHR46034">
    <property type="match status" value="1"/>
</dbReference>
<feature type="compositionally biased region" description="Basic and acidic residues" evidence="1">
    <location>
        <begin position="1002"/>
        <end position="1012"/>
    </location>
</feature>
<gene>
    <name evidence="3" type="ORF">BAE44_0006950</name>
</gene>
<feature type="compositionally biased region" description="Basic and acidic residues" evidence="1">
    <location>
        <begin position="233"/>
        <end position="253"/>
    </location>
</feature>
<dbReference type="SUPFAM" id="SSF117281">
    <property type="entry name" value="Kelch motif"/>
    <property type="match status" value="2"/>
</dbReference>
<dbReference type="InterPro" id="IPR013989">
    <property type="entry name" value="Dev_and_cell_death_domain"/>
</dbReference>
<dbReference type="Gene3D" id="2.120.10.80">
    <property type="entry name" value="Kelch-type beta propeller"/>
    <property type="match status" value="4"/>
</dbReference>
<dbReference type="InterPro" id="IPR044832">
    <property type="entry name" value="NRP-like"/>
</dbReference>
<sequence>LEEGGAYNLAMQTYHQNSKYGELTRNLRENQLGGVIFGCKHDTIDECLRKQLFGLPSVHYSYVRNVKPGMPLFLFNYSDRKLHGIFEAASPGQMYIDPYAWSNDGSLRTAFPAQVRICTKTQYPPLLESQFKTLLGDNYYNHHHFYFELDHAQTRALISLFKSLAPANFNQVPAVSSKRSLSVSSSPTKMKLSAVPDPKKVTANSKETNPFSVLADRAAPFNWADDVDSASNTDEKKSEELVSDRDDLDDNLRQDQFVPHSNPDEVSQNSSDKTVDQGVELVECNHPVVNPVNGERVIIDESMLLSSLNDHNCAVDVDEIESEVHNSPGGVELQPKRQTILKKLKELSFLRQQVAVSSQDCADSSSDQCVPDETQINANLSCDPFDATMEDKTSFDECHGNAELLQIITDLTKRTEALEKKLIGSDQEILSLREVAKDSGRKVQQLEYLVDELQFKFDSSLSHLGSMCNTLAKPSIFLIGGYNGVTWLSSLDSFSPEKDILVGLTPMSSPRSYASAAALDGHIFAFGGGDGMSWYNTVECYSSRNNEWTECPSLNRKKGSLAGICLNEKIYAIGGGDGNETYSEVEMFDPYLGKWICSPSMLLSRFALAATELNGVIYTAGGYDGSMYLEYAMGGYDGDKMVSSVEIYEPRLNAWRMGDPMNTPRGYAAAVNLDDNLFLIGGMQSSVQILDTVSGSLQCKLWLVSPWFRFNWEEVLRIRHCDVIGMPKLMEQNAKESFMPISSVVFHLHPSFPSSIHGREIPLPTQAPASLLVAPPSAAAAATASHPKKAHPPSDSNPPKKPRLTFTIPARPLSAAGLPSIHYSYVKNVKPGMPLFLFNYTDRRLHGLFEAASPGQLSIDPYAWNNEDSLKTPFPAQVRVCTKFKYPPMLESRYKTVLSKNYYDRHLFYFELDHAQTKALISLFKSLSPGNFNRVPAVSSKQSIVLSLPPSKRKTPVLPDLKKVKAKSKNINPFSILSNASDGVLDNWADSDAENASVSENSRCDTDEKESGEPVSDWEDLDDNVLQNQFSPHSNPDEVSQNSSYKTVCQGMELAEWSHAVIDPVNGERHNFEEDMLVNLHNEHTGAGIVDEIESEVHNDPDGIELQPERQTILKKLKELFFIRQQATLSSQDPVDSCSDQCVPEGKPVNANFSCDPFGATVEDKISSEERHGDFAELRQIIADLAKRAETLEKKQNVSDQDILFLREVVKDSGRKVQQLEYLVDELQFKFDSSLSHLGSMCNNLTKPSIFLIGGYNGVTWLSSLDSFSPEKDILVGLTPMSSARSYASAAALDGHIFAIGGGNGMSCCMYLLLSVSLVVECYSSRNNEWMECPSLNRKKGSLAGISLNSKIYAIGGGDGNETFSEVEMFDPYLGKWICGPSMLISRFALAATELNGTIYAAGGYDGSTYLQSAERYDQREGVWVRLPSMNTRRGCHTLTVLGETLYAIGGYNGNKMVSSVEIYDPRLNAWRMGDPMSSPRGYAAAVNLDGSVYLIGGLQSNVQILDTVDVYNASSGWSALSFSSLGKRSFASAVVM</sequence>
<comment type="caution">
    <text evidence="3">The sequence shown here is derived from an EMBL/GenBank/DDBJ whole genome shotgun (WGS) entry which is preliminary data.</text>
</comment>
<evidence type="ECO:0000259" key="2">
    <source>
        <dbReference type="PROSITE" id="PS51222"/>
    </source>
</evidence>
<feature type="region of interest" description="Disordered" evidence="1">
    <location>
        <begin position="782"/>
        <end position="804"/>
    </location>
</feature>
<feature type="region of interest" description="Disordered" evidence="1">
    <location>
        <begin position="224"/>
        <end position="275"/>
    </location>
</feature>
<dbReference type="SUPFAM" id="SSF50965">
    <property type="entry name" value="Galactose oxidase, central domain"/>
    <property type="match status" value="1"/>
</dbReference>
<feature type="region of interest" description="Disordered" evidence="1">
    <location>
        <begin position="186"/>
        <end position="208"/>
    </location>
</feature>
<dbReference type="GO" id="GO:0034976">
    <property type="term" value="P:response to endoplasmic reticulum stress"/>
    <property type="evidence" value="ECO:0007669"/>
    <property type="project" value="InterPro"/>
</dbReference>
<dbReference type="STRING" id="888268.A0A1E5W3Q3"/>
<evidence type="ECO:0000313" key="3">
    <source>
        <dbReference type="EMBL" id="OEL32029.1"/>
    </source>
</evidence>
<name>A0A1E5W3Q3_9POAL</name>
<dbReference type="EMBL" id="LWDX02022212">
    <property type="protein sequence ID" value="OEL32029.1"/>
    <property type="molecule type" value="Genomic_DNA"/>
</dbReference>
<accession>A0A1E5W3Q3</accession>
<dbReference type="Pfam" id="PF10539">
    <property type="entry name" value="Dev_Cell_Death"/>
    <property type="match status" value="2"/>
</dbReference>
<dbReference type="Proteomes" id="UP000095767">
    <property type="component" value="Unassembled WGS sequence"/>
</dbReference>
<organism evidence="3 4">
    <name type="scientific">Dichanthelium oligosanthes</name>
    <dbReference type="NCBI Taxonomy" id="888268"/>
    <lineage>
        <taxon>Eukaryota</taxon>
        <taxon>Viridiplantae</taxon>
        <taxon>Streptophyta</taxon>
        <taxon>Embryophyta</taxon>
        <taxon>Tracheophyta</taxon>
        <taxon>Spermatophyta</taxon>
        <taxon>Magnoliopsida</taxon>
        <taxon>Liliopsida</taxon>
        <taxon>Poales</taxon>
        <taxon>Poaceae</taxon>
        <taxon>PACMAD clade</taxon>
        <taxon>Panicoideae</taxon>
        <taxon>Panicodae</taxon>
        <taxon>Paniceae</taxon>
        <taxon>Dichantheliinae</taxon>
        <taxon>Dichanthelium</taxon>
    </lineage>
</organism>
<dbReference type="PANTHER" id="PTHR46034:SF7">
    <property type="entry name" value="INFLUENZA VIRUS NS1A-BINDING PROTEIN"/>
    <property type="match status" value="1"/>
</dbReference>
<keyword evidence="4" id="KW-1185">Reference proteome</keyword>
<feature type="non-terminal residue" evidence="3">
    <location>
        <position position="1"/>
    </location>
</feature>
<dbReference type="SMART" id="SM00612">
    <property type="entry name" value="Kelch"/>
    <property type="match status" value="10"/>
</dbReference>
<dbReference type="InterPro" id="IPR006652">
    <property type="entry name" value="Kelch_1"/>
</dbReference>
<dbReference type="InterPro" id="IPR011043">
    <property type="entry name" value="Gal_Oxase/kelch_b-propeller"/>
</dbReference>
<evidence type="ECO:0000256" key="1">
    <source>
        <dbReference type="SAM" id="MobiDB-lite"/>
    </source>
</evidence>
<feature type="domain" description="DCD" evidence="2">
    <location>
        <begin position="793"/>
        <end position="926"/>
    </location>
</feature>
<protein>
    <submittedName>
        <fullName evidence="3">Influenza virus NS1A-binding protein</fullName>
    </submittedName>
</protein>
<dbReference type="OrthoDB" id="45365at2759"/>
<evidence type="ECO:0000313" key="4">
    <source>
        <dbReference type="Proteomes" id="UP000095767"/>
    </source>
</evidence>
<dbReference type="SMART" id="SM00767">
    <property type="entry name" value="DCD"/>
    <property type="match status" value="2"/>
</dbReference>
<dbReference type="Pfam" id="PF01344">
    <property type="entry name" value="Kelch_1"/>
    <property type="match status" value="8"/>
</dbReference>
<proteinExistence type="predicted"/>
<dbReference type="InterPro" id="IPR015915">
    <property type="entry name" value="Kelch-typ_b-propeller"/>
</dbReference>
<feature type="region of interest" description="Disordered" evidence="1">
    <location>
        <begin position="995"/>
        <end position="1019"/>
    </location>
</feature>
<feature type="domain" description="DCD" evidence="2">
    <location>
        <begin position="30"/>
        <end position="163"/>
    </location>
</feature>
<reference evidence="3 4" key="1">
    <citation type="submission" date="2016-09" db="EMBL/GenBank/DDBJ databases">
        <title>The draft genome of Dichanthelium oligosanthes: A C3 panicoid grass species.</title>
        <authorList>
            <person name="Studer A.J."/>
            <person name="Schnable J.C."/>
            <person name="Brutnell T.P."/>
        </authorList>
    </citation>
    <scope>NUCLEOTIDE SEQUENCE [LARGE SCALE GENOMIC DNA]</scope>
    <source>
        <strain evidence="4">cv. Kellogg 1175</strain>
        <tissue evidence="3">Leaf</tissue>
    </source>
</reference>